<name>A0A6L2ZRQ7_9ENTR</name>
<organism evidence="1 2">
    <name type="scientific">Candidatus Regiella insecticola</name>
    <dbReference type="NCBI Taxonomy" id="138073"/>
    <lineage>
        <taxon>Bacteria</taxon>
        <taxon>Pseudomonadati</taxon>
        <taxon>Pseudomonadota</taxon>
        <taxon>Gammaproteobacteria</taxon>
        <taxon>Enterobacterales</taxon>
        <taxon>Enterobacteriaceae</taxon>
        <taxon>aphid secondary symbionts</taxon>
        <taxon>Candidatus Regiella</taxon>
    </lineage>
</organism>
<dbReference type="Proteomes" id="UP000504714">
    <property type="component" value="Unassembled WGS sequence"/>
</dbReference>
<evidence type="ECO:0000313" key="1">
    <source>
        <dbReference type="EMBL" id="GFN47095.1"/>
    </source>
</evidence>
<sequence length="489" mass="54277">MMIHSHKNNAHRLLAVILLLGGLVSESRAQIIEIEAEFRPSLLNRGDGFQNKTVSSGICATDFNDFIAKCKRQNLFSISLVGESIQSADIPGVCEKPARDPEGKYAGKCNETFTVNPRDSLYFKWPATKNNKGKTIELMATGDTSNKSTKVGFTITKMSAKYLERFFRLYYQSKSKNAASWWKQWINGDPENSILPCKTEGIGRTVAGTYAPVYFMWGIADDGICYKISTVNRPRLLAGTTSLNLDFTNATESPNPAKIQDISFAYNLSLPDPLSMASGTYENVDLLTFTIGNSENFDIDFGNNFRWQGDPNVSLKFILKVAHDLKITPEFGAEKVILVPQDGSQRGWDRYLSGGSKPTKLTGRSKFRLSSSGEFTVYLQCGTLFSDTECALTSEDTKRTVPVRAFLTLASNIVVKEDDSSQKSVTRQPLRTKKDLPHNIFHTNSPAQNYPGHIDFEVSGEQSIKTLLEKAPDTYKGTVTVIFDANIHA</sequence>
<comment type="caution">
    <text evidence="1">The sequence shown here is derived from an EMBL/GenBank/DDBJ whole genome shotgun (WGS) entry which is preliminary data.</text>
</comment>
<accession>A0A6L2ZRQ7</accession>
<reference evidence="1 2" key="1">
    <citation type="submission" date="2020-06" db="EMBL/GenBank/DDBJ databases">
        <title>The genome sequence of Candidatus Regiella insecticola strain Tut.</title>
        <authorList>
            <person name="Nikoh N."/>
            <person name="Tsuchida T."/>
            <person name="Koga R."/>
            <person name="Oshima K."/>
            <person name="Hattori M."/>
            <person name="Fukatsu T."/>
        </authorList>
    </citation>
    <scope>NUCLEOTIDE SEQUENCE [LARGE SCALE GENOMIC DNA]</scope>
    <source>
        <strain evidence="1 2">Tut</strain>
    </source>
</reference>
<protein>
    <submittedName>
        <fullName evidence="1">Uncharacterized protein</fullName>
    </submittedName>
</protein>
<evidence type="ECO:0000313" key="2">
    <source>
        <dbReference type="Proteomes" id="UP000504714"/>
    </source>
</evidence>
<proteinExistence type="predicted"/>
<dbReference type="AlphaFoldDB" id="A0A6L2ZRQ7"/>
<dbReference type="EMBL" id="BLXO01000007">
    <property type="protein sequence ID" value="GFN47095.1"/>
    <property type="molecule type" value="Genomic_DNA"/>
</dbReference>
<gene>
    <name evidence="1" type="ORF">RINTU1_29720</name>
</gene>